<accession>A0AAN9QMG1</accession>
<proteinExistence type="predicted"/>
<reference evidence="3 4" key="1">
    <citation type="submission" date="2024-01" db="EMBL/GenBank/DDBJ databases">
        <title>The genomes of 5 underutilized Papilionoideae crops provide insights into root nodulation and disease resistanc.</title>
        <authorList>
            <person name="Jiang F."/>
        </authorList>
    </citation>
    <scope>NUCLEOTIDE SEQUENCE [LARGE SCALE GENOMIC DNA]</scope>
    <source>
        <strain evidence="3">LVBAO_FW01</strain>
        <tissue evidence="3">Leaves</tissue>
    </source>
</reference>
<organism evidence="3 4">
    <name type="scientific">Canavalia gladiata</name>
    <name type="common">Sword bean</name>
    <name type="synonym">Dolichos gladiatus</name>
    <dbReference type="NCBI Taxonomy" id="3824"/>
    <lineage>
        <taxon>Eukaryota</taxon>
        <taxon>Viridiplantae</taxon>
        <taxon>Streptophyta</taxon>
        <taxon>Embryophyta</taxon>
        <taxon>Tracheophyta</taxon>
        <taxon>Spermatophyta</taxon>
        <taxon>Magnoliopsida</taxon>
        <taxon>eudicotyledons</taxon>
        <taxon>Gunneridae</taxon>
        <taxon>Pentapetalae</taxon>
        <taxon>rosids</taxon>
        <taxon>fabids</taxon>
        <taxon>Fabales</taxon>
        <taxon>Fabaceae</taxon>
        <taxon>Papilionoideae</taxon>
        <taxon>50 kb inversion clade</taxon>
        <taxon>NPAAA clade</taxon>
        <taxon>indigoferoid/millettioid clade</taxon>
        <taxon>Phaseoleae</taxon>
        <taxon>Canavalia</taxon>
    </lineage>
</organism>
<dbReference type="Proteomes" id="UP001367508">
    <property type="component" value="Unassembled WGS sequence"/>
</dbReference>
<feature type="compositionally biased region" description="Pro residues" evidence="1">
    <location>
        <begin position="154"/>
        <end position="164"/>
    </location>
</feature>
<dbReference type="EMBL" id="JAYMYQ010000004">
    <property type="protein sequence ID" value="KAK7339771.1"/>
    <property type="molecule type" value="Genomic_DNA"/>
</dbReference>
<keyword evidence="4" id="KW-1185">Reference proteome</keyword>
<evidence type="ECO:0000313" key="3">
    <source>
        <dbReference type="EMBL" id="KAK7339771.1"/>
    </source>
</evidence>
<protein>
    <submittedName>
        <fullName evidence="3">Uncharacterized protein</fullName>
    </submittedName>
</protein>
<gene>
    <name evidence="3" type="ORF">VNO77_20453</name>
</gene>
<feature type="chain" id="PRO_5042885939" evidence="2">
    <location>
        <begin position="26"/>
        <end position="203"/>
    </location>
</feature>
<feature type="region of interest" description="Disordered" evidence="1">
    <location>
        <begin position="123"/>
        <end position="174"/>
    </location>
</feature>
<name>A0AAN9QMG1_CANGL</name>
<sequence>MVTSHLLHASGLLCGWLLLPGRVHGFPLATVAHTIALMRRKIIQGDVEMLIETFLGSLWESRTNVAITLLEVGLAKLQTSFGSDRIPDFYLLEQAKPSAQRQKLKSGNNLLKERRYPTVQQFASLNTKDTPSRKKRDPLRSPRFSFFDRSCLPTSPPELQPPSRPRLRESEKDLLSPPSLESFFLFSKIPKKNSSPKISFSDL</sequence>
<dbReference type="AlphaFoldDB" id="A0AAN9QMG1"/>
<evidence type="ECO:0000313" key="4">
    <source>
        <dbReference type="Proteomes" id="UP001367508"/>
    </source>
</evidence>
<keyword evidence="2" id="KW-0732">Signal</keyword>
<comment type="caution">
    <text evidence="3">The sequence shown here is derived from an EMBL/GenBank/DDBJ whole genome shotgun (WGS) entry which is preliminary data.</text>
</comment>
<evidence type="ECO:0000256" key="1">
    <source>
        <dbReference type="SAM" id="MobiDB-lite"/>
    </source>
</evidence>
<feature type="signal peptide" evidence="2">
    <location>
        <begin position="1"/>
        <end position="25"/>
    </location>
</feature>
<evidence type="ECO:0000256" key="2">
    <source>
        <dbReference type="SAM" id="SignalP"/>
    </source>
</evidence>